<keyword evidence="1" id="KW-1133">Transmembrane helix</keyword>
<feature type="transmembrane region" description="Helical" evidence="1">
    <location>
        <begin position="6"/>
        <end position="25"/>
    </location>
</feature>
<name>A0A380TBH5_9ZZZZ</name>
<protein>
    <submittedName>
        <fullName evidence="2">Uncharacterized protein</fullName>
    </submittedName>
</protein>
<feature type="transmembrane region" description="Helical" evidence="1">
    <location>
        <begin position="37"/>
        <end position="56"/>
    </location>
</feature>
<sequence length="66" mass="7347">MIYEDVFMMQIIYFLVTAVALYWVSDKIIDLAEKKRASALSIAPSISFSFSSFFHFPLSGSSAVSA</sequence>
<dbReference type="EMBL" id="UIDG01000112">
    <property type="protein sequence ID" value="SUS05562.1"/>
    <property type="molecule type" value="Genomic_DNA"/>
</dbReference>
<organism evidence="2">
    <name type="scientific">metagenome</name>
    <dbReference type="NCBI Taxonomy" id="256318"/>
    <lineage>
        <taxon>unclassified sequences</taxon>
        <taxon>metagenomes</taxon>
    </lineage>
</organism>
<keyword evidence="1" id="KW-0472">Membrane</keyword>
<accession>A0A380TBH5</accession>
<reference evidence="2" key="1">
    <citation type="submission" date="2018-07" db="EMBL/GenBank/DDBJ databases">
        <authorList>
            <person name="Quirk P.G."/>
            <person name="Krulwich T.A."/>
        </authorList>
    </citation>
    <scope>NUCLEOTIDE SEQUENCE</scope>
</reference>
<proteinExistence type="predicted"/>
<evidence type="ECO:0000313" key="2">
    <source>
        <dbReference type="EMBL" id="SUS05562.1"/>
    </source>
</evidence>
<keyword evidence="1" id="KW-0812">Transmembrane</keyword>
<dbReference type="AlphaFoldDB" id="A0A380TBH5"/>
<evidence type="ECO:0000256" key="1">
    <source>
        <dbReference type="SAM" id="Phobius"/>
    </source>
</evidence>
<gene>
    <name evidence="2" type="ORF">DF3PB_20031</name>
</gene>